<dbReference type="PANTHER" id="PTHR43685:SF11">
    <property type="entry name" value="GLYCOSYLTRANSFERASE TAGX-RELATED"/>
    <property type="match status" value="1"/>
</dbReference>
<dbReference type="InterPro" id="IPR055259">
    <property type="entry name" value="YkvP/CgeB_Glyco_trans-like"/>
</dbReference>
<feature type="domain" description="Glycosyltransferase 2-like" evidence="1">
    <location>
        <begin position="225"/>
        <end position="361"/>
    </location>
</feature>
<comment type="caution">
    <text evidence="3">The sequence shown here is derived from an EMBL/GenBank/DDBJ whole genome shotgun (WGS) entry which is preliminary data.</text>
</comment>
<name>A0A2P8E0W2_9ACTN</name>
<evidence type="ECO:0000259" key="1">
    <source>
        <dbReference type="Pfam" id="PF00535"/>
    </source>
</evidence>
<dbReference type="AlphaFoldDB" id="A0A2P8E0W2"/>
<keyword evidence="3" id="KW-0808">Transferase</keyword>
<feature type="domain" description="Spore protein YkvP/CgeB glycosyl transferase-like" evidence="2">
    <location>
        <begin position="908"/>
        <end position="1039"/>
    </location>
</feature>
<dbReference type="InterPro" id="IPR050834">
    <property type="entry name" value="Glycosyltransf_2"/>
</dbReference>
<dbReference type="GO" id="GO:0016740">
    <property type="term" value="F:transferase activity"/>
    <property type="evidence" value="ECO:0007669"/>
    <property type="project" value="UniProtKB-KW"/>
</dbReference>
<organism evidence="3 4">
    <name type="scientific">Haloactinopolyspora alba</name>
    <dbReference type="NCBI Taxonomy" id="648780"/>
    <lineage>
        <taxon>Bacteria</taxon>
        <taxon>Bacillati</taxon>
        <taxon>Actinomycetota</taxon>
        <taxon>Actinomycetes</taxon>
        <taxon>Jiangellales</taxon>
        <taxon>Jiangellaceae</taxon>
        <taxon>Haloactinopolyspora</taxon>
    </lineage>
</organism>
<feature type="domain" description="Glycosyltransferase 2-like" evidence="1">
    <location>
        <begin position="464"/>
        <end position="582"/>
    </location>
</feature>
<dbReference type="InterPro" id="IPR029044">
    <property type="entry name" value="Nucleotide-diphossugar_trans"/>
</dbReference>
<dbReference type="Pfam" id="PF00535">
    <property type="entry name" value="Glycos_transf_2"/>
    <property type="match status" value="2"/>
</dbReference>
<gene>
    <name evidence="3" type="ORF">CLV30_10823</name>
</gene>
<protein>
    <submittedName>
        <fullName evidence="3">Glycosyltransferase involved in cell wall biosynthesis</fullName>
    </submittedName>
</protein>
<dbReference type="OrthoDB" id="5165900at2"/>
<dbReference type="Proteomes" id="UP000243528">
    <property type="component" value="Unassembled WGS sequence"/>
</dbReference>
<evidence type="ECO:0000313" key="4">
    <source>
        <dbReference type="Proteomes" id="UP000243528"/>
    </source>
</evidence>
<dbReference type="Pfam" id="PF13524">
    <property type="entry name" value="Glyco_trans_1_2"/>
    <property type="match status" value="1"/>
</dbReference>
<dbReference type="EMBL" id="PYGE01000008">
    <property type="protein sequence ID" value="PSL03111.1"/>
    <property type="molecule type" value="Genomic_DNA"/>
</dbReference>
<keyword evidence="4" id="KW-1185">Reference proteome</keyword>
<dbReference type="Gene3D" id="3.90.550.10">
    <property type="entry name" value="Spore Coat Polysaccharide Biosynthesis Protein SpsA, Chain A"/>
    <property type="match status" value="2"/>
</dbReference>
<proteinExistence type="predicted"/>
<sequence>MRAPMATLRRLARRALPKGYVDDVLRRRRIVSSIRQSGLFDPKWYREQFDGSIPSGTDLVDHYVTVGAGTDISPNPCFSSAWYRDHPRTPRSLDVAPFIHYVNRGIARGLPPHPLFDPTYYVAEYPDAAAYRGGPLGHYLSVAWKSGARPSADFDNDAYRKRFGDVDGPPLADFTRRTCALLRETEGYEGLPRTSETFDHSAAEAFKREVLDEYRRNGEQRPLVSVVIPTKDRARGVVAAIESVVAQTYSNWQLVVVDDGSTDDTAEALEPFLDDDRIELVRRERAGGVSVARNAGLERIRGDYVAYLDSDNTWFPDFLEVMVAFVRTRRVRFAYAASELVEEKENGRRGYRSLPFNSAALRERNFIDCIVVLHERSLLDEVGGFDEQLRRNVDWDLFVRMSEVTDFAHAPFIATRYNAWEQRSDRITINELFGYRYVILGKHMIDWENVASGLGERQPGSVSVIVHAPSDARSIAATVERLLEVTERDIEIVVIDAKTDEAEAIRLQHLMVRFPQVRVVRLSLRISRELAQSVGVAYSSGELVVFIPPDTWVEPGWLGPLVEPLRDAGVVATQPRLLAVDGTVWSAGVSFARGALPHNRYRQFPGDGPEAVRSTAPAALSSNVMAVRAADFTRVRGFDPLFVNDMDNPDLSLRLAHETGGELRYVAESVVALSVMPQRKRKPSAALQAVDNQEHFTGRWRDAVPQDDIQVWRDGGYAIIGYDGAANTHWGFDPIVVHDRPQRPLRWALKIGAEDVPTRFNWGDWHFAIGLKQALERLGHEVVIDAKRAWYRPTSRLDDVTLVLRGLSAYRVNPQQINLSWIISHPERVTKRELGMYDAVFAASASLADRLRTEMGTDVQPLLQCTDRYRFRPVAPDETRRHDVLFVGNARGFAGRGRASVTASLEAGIAPAVYGARWDGLLPEGLWKAEYLPNERLAATYVAAGVVLNDHWDDMKDEGLLSNRLFDLAACGARAITDDVPGVADVFGDVIPTYRTADELAEAVAIQLAETPERAAAREALSERVRQEHSFDARAGTLVDTVDKLRAEKGIARVG</sequence>
<dbReference type="SUPFAM" id="SSF53756">
    <property type="entry name" value="UDP-Glycosyltransferase/glycogen phosphorylase"/>
    <property type="match status" value="1"/>
</dbReference>
<accession>A0A2P8E0W2</accession>
<evidence type="ECO:0000313" key="3">
    <source>
        <dbReference type="EMBL" id="PSL03111.1"/>
    </source>
</evidence>
<reference evidence="3 4" key="1">
    <citation type="submission" date="2018-03" db="EMBL/GenBank/DDBJ databases">
        <title>Genomic Encyclopedia of Archaeal and Bacterial Type Strains, Phase II (KMG-II): from individual species to whole genera.</title>
        <authorList>
            <person name="Goeker M."/>
        </authorList>
    </citation>
    <scope>NUCLEOTIDE SEQUENCE [LARGE SCALE GENOMIC DNA]</scope>
    <source>
        <strain evidence="3 4">DSM 45211</strain>
    </source>
</reference>
<dbReference type="PANTHER" id="PTHR43685">
    <property type="entry name" value="GLYCOSYLTRANSFERASE"/>
    <property type="match status" value="1"/>
</dbReference>
<dbReference type="InterPro" id="IPR001173">
    <property type="entry name" value="Glyco_trans_2-like"/>
</dbReference>
<dbReference type="SUPFAM" id="SSF53448">
    <property type="entry name" value="Nucleotide-diphospho-sugar transferases"/>
    <property type="match status" value="2"/>
</dbReference>
<evidence type="ECO:0000259" key="2">
    <source>
        <dbReference type="Pfam" id="PF13524"/>
    </source>
</evidence>